<accession>A0ABV0PE96</accession>
<reference evidence="2 3" key="1">
    <citation type="submission" date="2021-06" db="EMBL/GenBank/DDBJ databases">
        <authorList>
            <person name="Palmer J.M."/>
        </authorList>
    </citation>
    <scope>NUCLEOTIDE SEQUENCE [LARGE SCALE GENOMIC DNA]</scope>
    <source>
        <strain evidence="2 3">GA_2019</strain>
        <tissue evidence="2">Muscle</tissue>
    </source>
</reference>
<dbReference type="Proteomes" id="UP001476798">
    <property type="component" value="Unassembled WGS sequence"/>
</dbReference>
<sequence>QVSRLITCDKVKPGANPHTAEENNSSVSTGSKCETQQKNYLVQFLLRNITTVRHANPVHHALVTICYHKPIFHHIHCKHQWAQDTVLPLNQHYSSLFHFYDQYGTVPLL</sequence>
<feature type="compositionally biased region" description="Polar residues" evidence="1">
    <location>
        <begin position="22"/>
        <end position="31"/>
    </location>
</feature>
<dbReference type="EMBL" id="JAHRIO010071089">
    <property type="protein sequence ID" value="MEQ2181801.1"/>
    <property type="molecule type" value="Genomic_DNA"/>
</dbReference>
<proteinExistence type="predicted"/>
<organism evidence="2 3">
    <name type="scientific">Goodea atripinnis</name>
    <dbReference type="NCBI Taxonomy" id="208336"/>
    <lineage>
        <taxon>Eukaryota</taxon>
        <taxon>Metazoa</taxon>
        <taxon>Chordata</taxon>
        <taxon>Craniata</taxon>
        <taxon>Vertebrata</taxon>
        <taxon>Euteleostomi</taxon>
        <taxon>Actinopterygii</taxon>
        <taxon>Neopterygii</taxon>
        <taxon>Teleostei</taxon>
        <taxon>Neoteleostei</taxon>
        <taxon>Acanthomorphata</taxon>
        <taxon>Ovalentaria</taxon>
        <taxon>Atherinomorphae</taxon>
        <taxon>Cyprinodontiformes</taxon>
        <taxon>Goodeidae</taxon>
        <taxon>Goodea</taxon>
    </lineage>
</organism>
<keyword evidence="3" id="KW-1185">Reference proteome</keyword>
<evidence type="ECO:0000256" key="1">
    <source>
        <dbReference type="SAM" id="MobiDB-lite"/>
    </source>
</evidence>
<feature type="region of interest" description="Disordered" evidence="1">
    <location>
        <begin position="11"/>
        <end position="31"/>
    </location>
</feature>
<name>A0ABV0PE96_9TELE</name>
<evidence type="ECO:0000313" key="3">
    <source>
        <dbReference type="Proteomes" id="UP001476798"/>
    </source>
</evidence>
<evidence type="ECO:0000313" key="2">
    <source>
        <dbReference type="EMBL" id="MEQ2181801.1"/>
    </source>
</evidence>
<protein>
    <submittedName>
        <fullName evidence="2">Uncharacterized protein</fullName>
    </submittedName>
</protein>
<gene>
    <name evidence="2" type="ORF">GOODEAATRI_015266</name>
</gene>
<comment type="caution">
    <text evidence="2">The sequence shown here is derived from an EMBL/GenBank/DDBJ whole genome shotgun (WGS) entry which is preliminary data.</text>
</comment>
<feature type="non-terminal residue" evidence="2">
    <location>
        <position position="1"/>
    </location>
</feature>